<evidence type="ECO:0000256" key="14">
    <source>
        <dbReference type="ARBA" id="ARBA00023286"/>
    </source>
</evidence>
<feature type="chain" id="PRO_5022272565" evidence="17">
    <location>
        <begin position="19"/>
        <end position="620"/>
    </location>
</feature>
<evidence type="ECO:0000256" key="10">
    <source>
        <dbReference type="ARBA" id="ARBA00023157"/>
    </source>
</evidence>
<proteinExistence type="inferred from homology"/>
<dbReference type="Pfam" id="PF02931">
    <property type="entry name" value="Neur_chan_LBD"/>
    <property type="match status" value="2"/>
</dbReference>
<gene>
    <name evidence="20" type="ORF">DICVIV_11023</name>
</gene>
<keyword evidence="15 17" id="KW-0407">Ion channel</keyword>
<dbReference type="PANTHER" id="PTHR18945">
    <property type="entry name" value="NEUROTRANSMITTER GATED ION CHANNEL"/>
    <property type="match status" value="1"/>
</dbReference>
<dbReference type="SUPFAM" id="SSF90112">
    <property type="entry name" value="Neurotransmitter-gated ion-channel transmembrane pore"/>
    <property type="match status" value="2"/>
</dbReference>
<dbReference type="InterPro" id="IPR006029">
    <property type="entry name" value="Neurotrans-gated_channel_TM"/>
</dbReference>
<dbReference type="OrthoDB" id="5975154at2759"/>
<feature type="domain" description="Neurotransmitter-gated ion-channel transmembrane" evidence="19">
    <location>
        <begin position="415"/>
        <end position="550"/>
    </location>
</feature>
<keyword evidence="7" id="KW-0770">Synapse</keyword>
<feature type="transmembrane region" description="Helical" evidence="17">
    <location>
        <begin position="593"/>
        <end position="616"/>
    </location>
</feature>
<keyword evidence="13" id="KW-0628">Postsynaptic cell membrane</keyword>
<keyword evidence="9 17" id="KW-0472">Membrane</keyword>
<dbReference type="AlphaFoldDB" id="A0A0D8XEE4"/>
<keyword evidence="11" id="KW-0675">Receptor</keyword>
<dbReference type="InterPro" id="IPR002394">
    <property type="entry name" value="Nicotinic_acetylcholine_rcpt"/>
</dbReference>
<keyword evidence="21" id="KW-1185">Reference proteome</keyword>
<evidence type="ECO:0000256" key="4">
    <source>
        <dbReference type="ARBA" id="ARBA00022692"/>
    </source>
</evidence>
<dbReference type="Proteomes" id="UP000053766">
    <property type="component" value="Unassembled WGS sequence"/>
</dbReference>
<dbReference type="Gene3D" id="2.70.170.10">
    <property type="entry name" value="Neurotransmitter-gated ion-channel ligand-binding domain"/>
    <property type="match status" value="3"/>
</dbReference>
<dbReference type="GO" id="GO:0004888">
    <property type="term" value="F:transmembrane signaling receptor activity"/>
    <property type="evidence" value="ECO:0007669"/>
    <property type="project" value="InterPro"/>
</dbReference>
<comment type="subcellular location">
    <subcellularLocation>
        <location evidence="16">Postsynaptic cell membrane</location>
        <topology evidence="16">Multi-pass membrane protein</topology>
    </subcellularLocation>
</comment>
<dbReference type="CDD" id="cd18997">
    <property type="entry name" value="LGIC_ECD_nAChR"/>
    <property type="match status" value="1"/>
</dbReference>
<evidence type="ECO:0000256" key="17">
    <source>
        <dbReference type="RuleBase" id="RU000687"/>
    </source>
</evidence>
<keyword evidence="4 17" id="KW-0812">Transmembrane</keyword>
<dbReference type="Gene3D" id="1.20.58.390">
    <property type="entry name" value="Neurotransmitter-gated ion-channel transmembrane domain"/>
    <property type="match status" value="3"/>
</dbReference>
<comment type="similarity">
    <text evidence="1">Belongs to the ligand-gated ion channel (TC 1.A.9) family. Acetylcholine receptor (TC 1.A.9.1) subfamily.</text>
</comment>
<feature type="transmembrane region" description="Helical" evidence="17">
    <location>
        <begin position="404"/>
        <end position="421"/>
    </location>
</feature>
<evidence type="ECO:0000256" key="9">
    <source>
        <dbReference type="ARBA" id="ARBA00023136"/>
    </source>
</evidence>
<evidence type="ECO:0000256" key="1">
    <source>
        <dbReference type="ARBA" id="ARBA00009237"/>
    </source>
</evidence>
<dbReference type="PROSITE" id="PS00236">
    <property type="entry name" value="NEUROTR_ION_CHANNEL"/>
    <property type="match status" value="1"/>
</dbReference>
<dbReference type="CDD" id="cd19051">
    <property type="entry name" value="LGIC_TM_cation"/>
    <property type="match status" value="1"/>
</dbReference>
<feature type="transmembrane region" description="Helical" evidence="17">
    <location>
        <begin position="343"/>
        <end position="362"/>
    </location>
</feature>
<evidence type="ECO:0000256" key="12">
    <source>
        <dbReference type="ARBA" id="ARBA00023180"/>
    </source>
</evidence>
<feature type="transmembrane region" description="Helical" evidence="17">
    <location>
        <begin position="534"/>
        <end position="557"/>
    </location>
</feature>
<accession>A0A0D8XEE4</accession>
<evidence type="ECO:0000313" key="21">
    <source>
        <dbReference type="Proteomes" id="UP000053766"/>
    </source>
</evidence>
<keyword evidence="5 17" id="KW-0732">Signal</keyword>
<dbReference type="FunFam" id="2.70.170.10:FF:000016">
    <property type="entry name" value="Nicotinic acetylcholine receptor subunit"/>
    <property type="match status" value="1"/>
</dbReference>
<evidence type="ECO:0000256" key="5">
    <source>
        <dbReference type="ARBA" id="ARBA00022729"/>
    </source>
</evidence>
<feature type="transmembrane region" description="Helical" evidence="17">
    <location>
        <begin position="374"/>
        <end position="392"/>
    </location>
</feature>
<dbReference type="SUPFAM" id="SSF63712">
    <property type="entry name" value="Nicotinic receptor ligand binding domain-like"/>
    <property type="match status" value="3"/>
</dbReference>
<evidence type="ECO:0000256" key="11">
    <source>
        <dbReference type="ARBA" id="ARBA00023170"/>
    </source>
</evidence>
<sequence>MSLFNTLFTSIVLPLVLSSVDEYRLLQHLKENYNYFERPVENNSLPLDVKVRFLLNQILDVDEKNQVMSILAYIDFHWNDYKLRWDPRSYGGIRDVRFSGDQDAPFKLWRPDVLLFNSVSESFDSTYSSRFIVNYDGEVQQNPPGIFRFICRVDVTYYPFDTQTCFLKFGSWTYNGKQINLDFLLTKIVGKIVDVTYYPFDTQTCFLKFGSWTDNGKQINLDFLLTKIVGVKGYPIQATTHPYGENPDSYSVNESIDLQVYLQNGEWDLMILGVKGYPIQATTHPYGENPDSYSVNESIDLQVYLQNGEWDLMNTPGTRVVTVFGDASYHELYYYIRIRRRTLAYGINLIIPSLVISMMTVLGFTLPPDACEKVTLETTVLLSVIFFLQMVSNMSPPQSKSVPILGKSTLFVLFWMRRVFVEWLPYILMMRTPDHPRAPKPKVIDKTILPVHRLSTFPVMNLPRTSTLRSAISKAPNTDSGKRAPCLKYMLKFCDELKEINIDLEKMTSVIKDMYTHEMVRSEWRFAAMAVDRLCLYLFSVFITISTCGIIMPHILIKNPDACELLFEGDACVFLKVRSEWRFAAMAVDRLCLYLFSVFITISTCGIIMPHILMGLKEQP</sequence>
<evidence type="ECO:0000256" key="8">
    <source>
        <dbReference type="ARBA" id="ARBA00023065"/>
    </source>
</evidence>
<organism evidence="20 21">
    <name type="scientific">Dictyocaulus viviparus</name>
    <name type="common">Bovine lungworm</name>
    <dbReference type="NCBI Taxonomy" id="29172"/>
    <lineage>
        <taxon>Eukaryota</taxon>
        <taxon>Metazoa</taxon>
        <taxon>Ecdysozoa</taxon>
        <taxon>Nematoda</taxon>
        <taxon>Chromadorea</taxon>
        <taxon>Rhabditida</taxon>
        <taxon>Rhabditina</taxon>
        <taxon>Rhabditomorpha</taxon>
        <taxon>Strongyloidea</taxon>
        <taxon>Metastrongylidae</taxon>
        <taxon>Dictyocaulus</taxon>
    </lineage>
</organism>
<keyword evidence="14" id="KW-1071">Ligand-gated ion channel</keyword>
<evidence type="ECO:0000313" key="20">
    <source>
        <dbReference type="EMBL" id="KJH42968.1"/>
    </source>
</evidence>
<protein>
    <submittedName>
        <fullName evidence="20">Neurotransmitter-gated ion-channel ligand binding domain protein</fullName>
    </submittedName>
</protein>
<dbReference type="InterPro" id="IPR006201">
    <property type="entry name" value="Neur_channel"/>
</dbReference>
<evidence type="ECO:0000256" key="3">
    <source>
        <dbReference type="ARBA" id="ARBA00022475"/>
    </source>
</evidence>
<dbReference type="InterPro" id="IPR036734">
    <property type="entry name" value="Neur_chan_lig-bd_sf"/>
</dbReference>
<dbReference type="InterPro" id="IPR038050">
    <property type="entry name" value="Neuro_actylchol_rec"/>
</dbReference>
<keyword evidence="6 17" id="KW-1133">Transmembrane helix</keyword>
<dbReference type="Pfam" id="PF02932">
    <property type="entry name" value="Neur_chan_memb"/>
    <property type="match status" value="2"/>
</dbReference>
<keyword evidence="10" id="KW-1015">Disulfide bond</keyword>
<evidence type="ECO:0000256" key="6">
    <source>
        <dbReference type="ARBA" id="ARBA00022989"/>
    </source>
</evidence>
<evidence type="ECO:0000256" key="15">
    <source>
        <dbReference type="ARBA" id="ARBA00023303"/>
    </source>
</evidence>
<feature type="domain" description="Neurotransmitter-gated ion-channel ligand-binding" evidence="18">
    <location>
        <begin position="22"/>
        <end position="184"/>
    </location>
</feature>
<dbReference type="PRINTS" id="PR00254">
    <property type="entry name" value="NICOTINICR"/>
</dbReference>
<name>A0A0D8XEE4_DICVI</name>
<feature type="domain" description="Neurotransmitter-gated ion-channel transmembrane" evidence="19">
    <location>
        <begin position="349"/>
        <end position="408"/>
    </location>
</feature>
<dbReference type="InterPro" id="IPR006202">
    <property type="entry name" value="Neur_chan_lig-bd"/>
</dbReference>
<dbReference type="EMBL" id="KN716605">
    <property type="protein sequence ID" value="KJH42968.1"/>
    <property type="molecule type" value="Genomic_DNA"/>
</dbReference>
<dbReference type="STRING" id="29172.A0A0D8XEE4"/>
<evidence type="ECO:0000256" key="2">
    <source>
        <dbReference type="ARBA" id="ARBA00022448"/>
    </source>
</evidence>
<keyword evidence="8 17" id="KW-0406">Ion transport</keyword>
<evidence type="ECO:0000259" key="18">
    <source>
        <dbReference type="Pfam" id="PF02931"/>
    </source>
</evidence>
<dbReference type="GO" id="GO:0045211">
    <property type="term" value="C:postsynaptic membrane"/>
    <property type="evidence" value="ECO:0007669"/>
    <property type="project" value="UniProtKB-SubCell"/>
</dbReference>
<evidence type="ECO:0000259" key="19">
    <source>
        <dbReference type="Pfam" id="PF02932"/>
    </source>
</evidence>
<keyword evidence="2 17" id="KW-0813">Transport</keyword>
<evidence type="ECO:0000256" key="16">
    <source>
        <dbReference type="ARBA" id="ARBA00034104"/>
    </source>
</evidence>
<feature type="domain" description="Neurotransmitter-gated ion-channel ligand-binding" evidence="18">
    <location>
        <begin position="193"/>
        <end position="271"/>
    </location>
</feature>
<evidence type="ECO:0000256" key="13">
    <source>
        <dbReference type="ARBA" id="ARBA00023257"/>
    </source>
</evidence>
<feature type="signal peptide" evidence="17">
    <location>
        <begin position="1"/>
        <end position="18"/>
    </location>
</feature>
<dbReference type="InterPro" id="IPR036719">
    <property type="entry name" value="Neuro-gated_channel_TM_sf"/>
</dbReference>
<evidence type="ECO:0000256" key="7">
    <source>
        <dbReference type="ARBA" id="ARBA00023018"/>
    </source>
</evidence>
<dbReference type="PRINTS" id="PR00252">
    <property type="entry name" value="NRIONCHANNEL"/>
</dbReference>
<reference evidence="20 21" key="1">
    <citation type="submission" date="2013-11" db="EMBL/GenBank/DDBJ databases">
        <title>Draft genome of the bovine lungworm Dictyocaulus viviparus.</title>
        <authorList>
            <person name="Mitreva M."/>
        </authorList>
    </citation>
    <scope>NUCLEOTIDE SEQUENCE [LARGE SCALE GENOMIC DNA]</scope>
    <source>
        <strain evidence="20 21">HannoverDv2000</strain>
    </source>
</reference>
<dbReference type="GO" id="GO:0022848">
    <property type="term" value="F:acetylcholine-gated monoatomic cation-selective channel activity"/>
    <property type="evidence" value="ECO:0007669"/>
    <property type="project" value="InterPro"/>
</dbReference>
<dbReference type="InterPro" id="IPR018000">
    <property type="entry name" value="Neurotransmitter_ion_chnl_CS"/>
</dbReference>
<keyword evidence="3" id="KW-1003">Cell membrane</keyword>
<reference evidence="21" key="2">
    <citation type="journal article" date="2016" name="Sci. Rep.">
        <title>Dictyocaulus viviparus genome, variome and transcriptome elucidate lungworm biology and support future intervention.</title>
        <authorList>
            <person name="McNulty S.N."/>
            <person name="Strube C."/>
            <person name="Rosa B.A."/>
            <person name="Martin J.C."/>
            <person name="Tyagi R."/>
            <person name="Choi Y.J."/>
            <person name="Wang Q."/>
            <person name="Hallsworth Pepin K."/>
            <person name="Zhang X."/>
            <person name="Ozersky P."/>
            <person name="Wilson R.K."/>
            <person name="Sternberg P.W."/>
            <person name="Gasser R.B."/>
            <person name="Mitreva M."/>
        </authorList>
    </citation>
    <scope>NUCLEOTIDE SEQUENCE [LARGE SCALE GENOMIC DNA]</scope>
    <source>
        <strain evidence="21">HannoverDv2000</strain>
    </source>
</reference>
<keyword evidence="12" id="KW-0325">Glycoprotein</keyword>